<keyword evidence="1" id="KW-1133">Transmembrane helix</keyword>
<dbReference type="eggNOG" id="ENOG502S09E">
    <property type="taxonomic scope" value="Eukaryota"/>
</dbReference>
<proteinExistence type="predicted"/>
<keyword evidence="1" id="KW-0472">Membrane</keyword>
<keyword evidence="1" id="KW-0812">Transmembrane</keyword>
<sequence>WLNKDPVAFMAGFLGWFAPSNIAVPAFGNQSLFGAFTKSIGEELAHFPTGPALTDDFWLLMVTWHMGLFACLFWGQIGVQARKQ</sequence>
<feature type="non-terminal residue" evidence="2">
    <location>
        <position position="84"/>
    </location>
</feature>
<name>E1ZK83_CHLVA</name>
<evidence type="ECO:0000256" key="1">
    <source>
        <dbReference type="SAM" id="Phobius"/>
    </source>
</evidence>
<protein>
    <recommendedName>
        <fullName evidence="4">Photosystem I subunit O</fullName>
    </recommendedName>
</protein>
<feature type="transmembrane region" description="Helical" evidence="1">
    <location>
        <begin position="57"/>
        <end position="75"/>
    </location>
</feature>
<dbReference type="RefSeq" id="XP_005845862.1">
    <property type="nucleotide sequence ID" value="XM_005845800.1"/>
</dbReference>
<dbReference type="EMBL" id="GL433850">
    <property type="protein sequence ID" value="EFN53760.1"/>
    <property type="molecule type" value="Genomic_DNA"/>
</dbReference>
<dbReference type="NCBIfam" id="TIGR03059">
    <property type="entry name" value="psaOeuk"/>
    <property type="match status" value="1"/>
</dbReference>
<evidence type="ECO:0000313" key="3">
    <source>
        <dbReference type="Proteomes" id="UP000008141"/>
    </source>
</evidence>
<dbReference type="PANTHER" id="PTHR36311">
    <property type="entry name" value="PHOTOSYSTEM I SUBUNIT O"/>
    <property type="match status" value="1"/>
</dbReference>
<dbReference type="Proteomes" id="UP000008141">
    <property type="component" value="Unassembled WGS sequence"/>
</dbReference>
<gene>
    <name evidence="2" type="ORF">CHLNCDRAFT_14460</name>
</gene>
<organism evidence="3">
    <name type="scientific">Chlorella variabilis</name>
    <name type="common">Green alga</name>
    <dbReference type="NCBI Taxonomy" id="554065"/>
    <lineage>
        <taxon>Eukaryota</taxon>
        <taxon>Viridiplantae</taxon>
        <taxon>Chlorophyta</taxon>
        <taxon>core chlorophytes</taxon>
        <taxon>Trebouxiophyceae</taxon>
        <taxon>Chlorellales</taxon>
        <taxon>Chlorellaceae</taxon>
        <taxon>Chlorella clade</taxon>
        <taxon>Chlorella</taxon>
    </lineage>
</organism>
<dbReference type="AlphaFoldDB" id="E1ZK83"/>
<feature type="transmembrane region" description="Helical" evidence="1">
    <location>
        <begin position="7"/>
        <end position="28"/>
    </location>
</feature>
<dbReference type="InterPro" id="IPR017498">
    <property type="entry name" value="PSI_PsaO"/>
</dbReference>
<accession>E1ZK83</accession>
<dbReference type="OMA" id="WNWLRRD"/>
<reference evidence="2 3" key="1">
    <citation type="journal article" date="2010" name="Plant Cell">
        <title>The Chlorella variabilis NC64A genome reveals adaptation to photosymbiosis, coevolution with viruses, and cryptic sex.</title>
        <authorList>
            <person name="Blanc G."/>
            <person name="Duncan G."/>
            <person name="Agarkova I."/>
            <person name="Borodovsky M."/>
            <person name="Gurnon J."/>
            <person name="Kuo A."/>
            <person name="Lindquist E."/>
            <person name="Lucas S."/>
            <person name="Pangilinan J."/>
            <person name="Polle J."/>
            <person name="Salamov A."/>
            <person name="Terry A."/>
            <person name="Yamada T."/>
            <person name="Dunigan D.D."/>
            <person name="Grigoriev I.V."/>
            <person name="Claverie J.M."/>
            <person name="Van Etten J.L."/>
        </authorList>
    </citation>
    <scope>NUCLEOTIDE SEQUENCE [LARGE SCALE GENOMIC DNA]</scope>
    <source>
        <strain evidence="2 3">NC64A</strain>
    </source>
</reference>
<dbReference type="GeneID" id="17353145"/>
<evidence type="ECO:0000313" key="2">
    <source>
        <dbReference type="EMBL" id="EFN53760.1"/>
    </source>
</evidence>
<feature type="non-terminal residue" evidence="2">
    <location>
        <position position="1"/>
    </location>
</feature>
<dbReference type="OrthoDB" id="1903335at2759"/>
<dbReference type="InParanoid" id="E1ZK83"/>
<dbReference type="FunCoup" id="E1ZK83">
    <property type="interactions" value="481"/>
</dbReference>
<evidence type="ECO:0008006" key="4">
    <source>
        <dbReference type="Google" id="ProtNLM"/>
    </source>
</evidence>
<dbReference type="KEGG" id="cvr:CHLNCDRAFT_14460"/>
<dbReference type="PANTHER" id="PTHR36311:SF1">
    <property type="entry name" value="PHOTOSYSTEM I SUBUNIT O"/>
    <property type="match status" value="1"/>
</dbReference>
<dbReference type="Pfam" id="PF22832">
    <property type="entry name" value="PsaO_TMD"/>
    <property type="match status" value="1"/>
</dbReference>
<keyword evidence="3" id="KW-1185">Reference proteome</keyword>
<dbReference type="STRING" id="554065.E1ZK83"/>